<evidence type="ECO:0000256" key="1">
    <source>
        <dbReference type="ARBA" id="ARBA00004651"/>
    </source>
</evidence>
<dbReference type="Pfam" id="PF00528">
    <property type="entry name" value="BPD_transp_1"/>
    <property type="match status" value="1"/>
</dbReference>
<dbReference type="Gene3D" id="1.10.3720.10">
    <property type="entry name" value="MetI-like"/>
    <property type="match status" value="1"/>
</dbReference>
<sequence>MKKRNYTPYLFILPAAAMLILFLYYPIAGALETSLNDWSGMGPKKFIGLGNYAHLLTDETFWHSLRLTFLWVLLSVVILPIGGLILAMLVEYTTTARVMAGLSRTILFMPMMMSLVAVGLLWSLIFNPTLGLLNALLVRINLINPMEPLNLLGTANTAIFAAFFPAVWQWSGFGMVIISAALMNIPQELLEAAAVDGASRPKQFFRIILPLLMPTIFTCATLHLIGGFKAFDLIYTMTAGGPGGATMVSALYIFRQAFVDNKFGYSTAIAVVIFIMIFIFTYVFNKLNEKVRENVGY</sequence>
<dbReference type="GO" id="GO:0005886">
    <property type="term" value="C:plasma membrane"/>
    <property type="evidence" value="ECO:0007669"/>
    <property type="project" value="UniProtKB-SubCell"/>
</dbReference>
<evidence type="ECO:0000256" key="7">
    <source>
        <dbReference type="RuleBase" id="RU363032"/>
    </source>
</evidence>
<feature type="transmembrane region" description="Helical" evidence="7">
    <location>
        <begin position="263"/>
        <end position="284"/>
    </location>
</feature>
<dbReference type="RefSeq" id="WP_015712645.1">
    <property type="nucleotide sequence ID" value="NC_015577.1"/>
</dbReference>
<dbReference type="KEGG" id="taz:TREAZ_2896"/>
<feature type="transmembrane region" description="Helical" evidence="7">
    <location>
        <begin position="234"/>
        <end position="254"/>
    </location>
</feature>
<dbReference type="Proteomes" id="UP000009222">
    <property type="component" value="Chromosome"/>
</dbReference>
<feature type="transmembrane region" description="Helical" evidence="7">
    <location>
        <begin position="69"/>
        <end position="90"/>
    </location>
</feature>
<keyword evidence="5 7" id="KW-1133">Transmembrane helix</keyword>
<keyword evidence="10" id="KW-1185">Reference proteome</keyword>
<dbReference type="CDD" id="cd06261">
    <property type="entry name" value="TM_PBP2"/>
    <property type="match status" value="1"/>
</dbReference>
<feature type="domain" description="ABC transmembrane type-1" evidence="8">
    <location>
        <begin position="65"/>
        <end position="284"/>
    </location>
</feature>
<keyword evidence="4 7" id="KW-0812">Transmembrane</keyword>
<dbReference type="PANTHER" id="PTHR30193">
    <property type="entry name" value="ABC TRANSPORTER PERMEASE PROTEIN"/>
    <property type="match status" value="1"/>
</dbReference>
<proteinExistence type="inferred from homology"/>
<evidence type="ECO:0000256" key="2">
    <source>
        <dbReference type="ARBA" id="ARBA00022448"/>
    </source>
</evidence>
<organism evidence="9 10">
    <name type="scientific">Leadbettera azotonutricia (strain ATCC BAA-888 / DSM 13862 / ZAS-9)</name>
    <name type="common">Treponema azotonutricium</name>
    <dbReference type="NCBI Taxonomy" id="545695"/>
    <lineage>
        <taxon>Bacteria</taxon>
        <taxon>Pseudomonadati</taxon>
        <taxon>Spirochaetota</taxon>
        <taxon>Spirochaetia</taxon>
        <taxon>Spirochaetales</taxon>
        <taxon>Breznakiellaceae</taxon>
        <taxon>Leadbettera</taxon>
    </lineage>
</organism>
<keyword evidence="6 7" id="KW-0472">Membrane</keyword>
<dbReference type="GO" id="GO:0055085">
    <property type="term" value="P:transmembrane transport"/>
    <property type="evidence" value="ECO:0007669"/>
    <property type="project" value="InterPro"/>
</dbReference>
<dbReference type="InterPro" id="IPR051393">
    <property type="entry name" value="ABC_transporter_permease"/>
</dbReference>
<keyword evidence="2 7" id="KW-0813">Transport</keyword>
<feature type="transmembrane region" description="Helical" evidence="7">
    <location>
        <begin position="7"/>
        <end position="27"/>
    </location>
</feature>
<dbReference type="FunCoup" id="F5YCB7">
    <property type="interactions" value="71"/>
</dbReference>
<keyword evidence="3" id="KW-1003">Cell membrane</keyword>
<name>F5YCB7_LEAAZ</name>
<evidence type="ECO:0000256" key="3">
    <source>
        <dbReference type="ARBA" id="ARBA00022475"/>
    </source>
</evidence>
<accession>F5YCB7</accession>
<dbReference type="HOGENOM" id="CLU_016047_0_0_12"/>
<reference evidence="10" key="1">
    <citation type="submission" date="2009-12" db="EMBL/GenBank/DDBJ databases">
        <title>Complete sequence of Treponema azotonutricium strain ZAS-9.</title>
        <authorList>
            <person name="Tetu S.G."/>
            <person name="Matson E."/>
            <person name="Ren Q."/>
            <person name="Seshadri R."/>
            <person name="Elbourne L."/>
            <person name="Hassan K.A."/>
            <person name="Durkin A."/>
            <person name="Radune D."/>
            <person name="Mohamoud Y."/>
            <person name="Shay R."/>
            <person name="Jin S."/>
            <person name="Zhang X."/>
            <person name="Lucey K."/>
            <person name="Ballor N.R."/>
            <person name="Ottesen E."/>
            <person name="Rosenthal R."/>
            <person name="Allen A."/>
            <person name="Leadbetter J.R."/>
            <person name="Paulsen I.T."/>
        </authorList>
    </citation>
    <scope>NUCLEOTIDE SEQUENCE [LARGE SCALE GENOMIC DNA]</scope>
    <source>
        <strain evidence="10">ATCC BAA-888 / DSM 13862 / ZAS-9</strain>
    </source>
</reference>
<dbReference type="AlphaFoldDB" id="F5YCB7"/>
<protein>
    <submittedName>
        <fullName evidence="9">Sugar ABC transporter permease</fullName>
    </submittedName>
</protein>
<dbReference type="PANTHER" id="PTHR30193:SF37">
    <property type="entry name" value="INNER MEMBRANE ABC TRANSPORTER PERMEASE PROTEIN YCJO"/>
    <property type="match status" value="1"/>
</dbReference>
<dbReference type="InParanoid" id="F5YCB7"/>
<dbReference type="EMBL" id="CP001841">
    <property type="protein sequence ID" value="AEF81940.1"/>
    <property type="molecule type" value="Genomic_DNA"/>
</dbReference>
<evidence type="ECO:0000256" key="4">
    <source>
        <dbReference type="ARBA" id="ARBA00022692"/>
    </source>
</evidence>
<evidence type="ECO:0000259" key="8">
    <source>
        <dbReference type="PROSITE" id="PS50928"/>
    </source>
</evidence>
<dbReference type="InterPro" id="IPR035906">
    <property type="entry name" value="MetI-like_sf"/>
</dbReference>
<evidence type="ECO:0000313" key="9">
    <source>
        <dbReference type="EMBL" id="AEF81940.1"/>
    </source>
</evidence>
<dbReference type="InterPro" id="IPR000515">
    <property type="entry name" value="MetI-like"/>
</dbReference>
<dbReference type="SUPFAM" id="SSF161098">
    <property type="entry name" value="MetI-like"/>
    <property type="match status" value="1"/>
</dbReference>
<feature type="transmembrane region" description="Helical" evidence="7">
    <location>
        <begin position="111"/>
        <end position="138"/>
    </location>
</feature>
<comment type="similarity">
    <text evidence="7">Belongs to the binding-protein-dependent transport system permease family.</text>
</comment>
<dbReference type="eggNOG" id="COG1175">
    <property type="taxonomic scope" value="Bacteria"/>
</dbReference>
<evidence type="ECO:0000313" key="10">
    <source>
        <dbReference type="Proteomes" id="UP000009222"/>
    </source>
</evidence>
<feature type="transmembrane region" description="Helical" evidence="7">
    <location>
        <begin position="158"/>
        <end position="183"/>
    </location>
</feature>
<gene>
    <name evidence="9" type="ordered locus">TREAZ_2896</name>
</gene>
<reference evidence="9 10" key="2">
    <citation type="journal article" date="2011" name="ISME J.">
        <title>RNA-seq reveals cooperative metabolic interactions between two termite-gut spirochete species in co-culture.</title>
        <authorList>
            <person name="Rosenthal A.Z."/>
            <person name="Matson E.G."/>
            <person name="Eldar A."/>
            <person name="Leadbetter J.R."/>
        </authorList>
    </citation>
    <scope>NUCLEOTIDE SEQUENCE [LARGE SCALE GENOMIC DNA]</scope>
    <source>
        <strain evidence="10">ATCC BAA-888 / DSM 13862 / ZAS-9</strain>
    </source>
</reference>
<dbReference type="STRING" id="545695.TREAZ_2896"/>
<dbReference type="PROSITE" id="PS50928">
    <property type="entry name" value="ABC_TM1"/>
    <property type="match status" value="1"/>
</dbReference>
<evidence type="ECO:0000256" key="5">
    <source>
        <dbReference type="ARBA" id="ARBA00022989"/>
    </source>
</evidence>
<evidence type="ECO:0000256" key="6">
    <source>
        <dbReference type="ARBA" id="ARBA00023136"/>
    </source>
</evidence>
<feature type="transmembrane region" description="Helical" evidence="7">
    <location>
        <begin position="204"/>
        <end position="228"/>
    </location>
</feature>
<comment type="subcellular location">
    <subcellularLocation>
        <location evidence="1 7">Cell membrane</location>
        <topology evidence="1 7">Multi-pass membrane protein</topology>
    </subcellularLocation>
</comment>